<gene>
    <name evidence="1" type="ORF">B296_00018465</name>
</gene>
<proteinExistence type="predicted"/>
<name>A0A444G8L9_ENSVE</name>
<dbReference type="EMBL" id="AMZH03001116">
    <property type="protein sequence ID" value="RRT80549.1"/>
    <property type="molecule type" value="Genomic_DNA"/>
</dbReference>
<accession>A0A444G8L9</accession>
<organism evidence="1 2">
    <name type="scientific">Ensete ventricosum</name>
    <name type="common">Abyssinian banana</name>
    <name type="synonym">Musa ensete</name>
    <dbReference type="NCBI Taxonomy" id="4639"/>
    <lineage>
        <taxon>Eukaryota</taxon>
        <taxon>Viridiplantae</taxon>
        <taxon>Streptophyta</taxon>
        <taxon>Embryophyta</taxon>
        <taxon>Tracheophyta</taxon>
        <taxon>Spermatophyta</taxon>
        <taxon>Magnoliopsida</taxon>
        <taxon>Liliopsida</taxon>
        <taxon>Zingiberales</taxon>
        <taxon>Musaceae</taxon>
        <taxon>Ensete</taxon>
    </lineage>
</organism>
<evidence type="ECO:0000313" key="2">
    <source>
        <dbReference type="Proteomes" id="UP000287651"/>
    </source>
</evidence>
<reference evidence="1 2" key="1">
    <citation type="journal article" date="2014" name="Agronomy (Basel)">
        <title>A Draft Genome Sequence for Ensete ventricosum, the Drought-Tolerant Tree Against Hunger.</title>
        <authorList>
            <person name="Harrison J."/>
            <person name="Moore K.A."/>
            <person name="Paszkiewicz K."/>
            <person name="Jones T."/>
            <person name="Grant M."/>
            <person name="Ambacheew D."/>
            <person name="Muzemil S."/>
            <person name="Studholme D.J."/>
        </authorList>
    </citation>
    <scope>NUCLEOTIDE SEQUENCE [LARGE SCALE GENOMIC DNA]</scope>
</reference>
<dbReference type="AlphaFoldDB" id="A0A444G8L9"/>
<sequence>MPHIKYLRRIGVSFWAASSLETLAFFRPSAAQRYDFDRSHMHPVSIFSVSPD</sequence>
<dbReference type="Proteomes" id="UP000287651">
    <property type="component" value="Unassembled WGS sequence"/>
</dbReference>
<comment type="caution">
    <text evidence="1">The sequence shown here is derived from an EMBL/GenBank/DDBJ whole genome shotgun (WGS) entry which is preliminary data.</text>
</comment>
<evidence type="ECO:0000313" key="1">
    <source>
        <dbReference type="EMBL" id="RRT80549.1"/>
    </source>
</evidence>
<protein>
    <submittedName>
        <fullName evidence="1">Uncharacterized protein</fullName>
    </submittedName>
</protein>